<protein>
    <recommendedName>
        <fullName evidence="3">Haem-binding uptake Tiki superfamily ChaN domain-containing protein</fullName>
    </recommendedName>
</protein>
<evidence type="ECO:0000313" key="1">
    <source>
        <dbReference type="EMBL" id="OAM88777.1"/>
    </source>
</evidence>
<reference evidence="1 2" key="1">
    <citation type="submission" date="2016-01" db="EMBL/GenBank/DDBJ databases">
        <title>High potential of lignocellulose degradation of a new Verrucomicrobia species.</title>
        <authorList>
            <person name="Wang Y."/>
            <person name="Shi Y."/>
            <person name="Qiu Z."/>
            <person name="Liu S."/>
            <person name="Yang H."/>
        </authorList>
    </citation>
    <scope>NUCLEOTIDE SEQUENCE [LARGE SCALE GENOMIC DNA]</scope>
    <source>
        <strain evidence="1 2">TSB47</strain>
    </source>
</reference>
<sequence length="333" mass="37632">MKQSGYEPDRYVVSKFAKYDLVLLGETHEVRENCEFVASLVAPLYNAGVRTLCSEFICSCYNDRLAEIVSAESYDESSVVGLFRGGPWPTWGYQEYMDIVQAIWAFNRKLTADAEPFRIVGIDADWKQFDLLTKREAERFRIVQAREEHMAAVIEREIFSKNRKALVHIGFAHTVRHGERLAARLARKHDERIFQICLHHEMPGGGRARNFTKFIEETIAGANGAAVGFDVVGTPFGMLRDDQGLYFRMLGPNSTFDDFAEGYVFLKPMQKLTPVTWVKGFIVSDTFAEAKAVAEKLHWVEEGSCATPADLDAALAARLAKRQMTSAVIRQSR</sequence>
<accession>A0A178IHV5</accession>
<proteinExistence type="predicted"/>
<dbReference type="Proteomes" id="UP000078486">
    <property type="component" value="Unassembled WGS sequence"/>
</dbReference>
<dbReference type="SUPFAM" id="SSF159501">
    <property type="entry name" value="EreA/ChaN-like"/>
    <property type="match status" value="1"/>
</dbReference>
<keyword evidence="2" id="KW-1185">Reference proteome</keyword>
<dbReference type="AlphaFoldDB" id="A0A178IHV5"/>
<evidence type="ECO:0008006" key="3">
    <source>
        <dbReference type="Google" id="ProtNLM"/>
    </source>
</evidence>
<comment type="caution">
    <text evidence="1">The sequence shown here is derived from an EMBL/GenBank/DDBJ whole genome shotgun (WGS) entry which is preliminary data.</text>
</comment>
<name>A0A178IHV5_9BACT</name>
<dbReference type="EMBL" id="LRRQ01000119">
    <property type="protein sequence ID" value="OAM88777.1"/>
    <property type="molecule type" value="Genomic_DNA"/>
</dbReference>
<evidence type="ECO:0000313" key="2">
    <source>
        <dbReference type="Proteomes" id="UP000078486"/>
    </source>
</evidence>
<organism evidence="1 2">
    <name type="scientific">Termitidicoccus mucosus</name>
    <dbReference type="NCBI Taxonomy" id="1184151"/>
    <lineage>
        <taxon>Bacteria</taxon>
        <taxon>Pseudomonadati</taxon>
        <taxon>Verrucomicrobiota</taxon>
        <taxon>Opitutia</taxon>
        <taxon>Opitutales</taxon>
        <taxon>Opitutaceae</taxon>
        <taxon>Termitidicoccus</taxon>
    </lineage>
</organism>
<gene>
    <name evidence="1" type="ORF">AW736_17275</name>
</gene>